<dbReference type="Pfam" id="PF00561">
    <property type="entry name" value="Abhydrolase_1"/>
    <property type="match status" value="1"/>
</dbReference>
<organism evidence="3">
    <name type="scientific">Aureoumbra lagunensis</name>
    <dbReference type="NCBI Taxonomy" id="44058"/>
    <lineage>
        <taxon>Eukaryota</taxon>
        <taxon>Sar</taxon>
        <taxon>Stramenopiles</taxon>
        <taxon>Ochrophyta</taxon>
        <taxon>Pelagophyceae</taxon>
        <taxon>Pelagomonadales</taxon>
        <taxon>Aureoumbra</taxon>
    </lineage>
</organism>
<evidence type="ECO:0000313" key="3">
    <source>
        <dbReference type="EMBL" id="CAE0365115.1"/>
    </source>
</evidence>
<dbReference type="Gene3D" id="3.40.50.1820">
    <property type="entry name" value="alpha/beta hydrolase"/>
    <property type="match status" value="1"/>
</dbReference>
<dbReference type="InterPro" id="IPR000073">
    <property type="entry name" value="AB_hydrolase_1"/>
</dbReference>
<dbReference type="PANTHER" id="PTHR12277">
    <property type="entry name" value="ALPHA/BETA HYDROLASE DOMAIN-CONTAINING PROTEIN"/>
    <property type="match status" value="1"/>
</dbReference>
<gene>
    <name evidence="3" type="ORF">ALAG00032_LOCUS5857</name>
</gene>
<dbReference type="EMBL" id="HBIJ01008291">
    <property type="protein sequence ID" value="CAE0365115.1"/>
    <property type="molecule type" value="Transcribed_RNA"/>
</dbReference>
<feature type="domain" description="AB hydrolase-1" evidence="2">
    <location>
        <begin position="66"/>
        <end position="166"/>
    </location>
</feature>
<dbReference type="InterPro" id="IPR029058">
    <property type="entry name" value="AB_hydrolase_fold"/>
</dbReference>
<proteinExistence type="predicted"/>
<dbReference type="AlphaFoldDB" id="A0A7S3JU55"/>
<sequence length="295" mass="33045">MSAVIGFLWYFQRSLIFPRPKKDQAMRIRHGSYIQVDVEKENRPAGVGKRLVGCYFAPRSEDHWTLVFWHGNADQIGNVGDILGQHLNQEHGYGFLAVEYPGYALCDGEPSEKSIIWSSDRMMQYIIHELRLNPDRVCVFGQSIGTAVAAQMAARGYAKKLIMLSPFTSIPAMCQALFPFVPNPAILICDPFNTLALAPHLNIPTLILHGNRDEIVPFSQGQTLAKAFALNHQQGETQQQRNGTSSSATQDQKRPQSKSNIRFIPLQGCGHNDTFAGPHFNTILREFKSFLSQQS</sequence>
<evidence type="ECO:0000256" key="1">
    <source>
        <dbReference type="SAM" id="MobiDB-lite"/>
    </source>
</evidence>
<reference evidence="3" key="1">
    <citation type="submission" date="2021-01" db="EMBL/GenBank/DDBJ databases">
        <authorList>
            <person name="Corre E."/>
            <person name="Pelletier E."/>
            <person name="Niang G."/>
            <person name="Scheremetjew M."/>
            <person name="Finn R."/>
            <person name="Kale V."/>
            <person name="Holt S."/>
            <person name="Cochrane G."/>
            <person name="Meng A."/>
            <person name="Brown T."/>
            <person name="Cohen L."/>
        </authorList>
    </citation>
    <scope>NUCLEOTIDE SEQUENCE</scope>
    <source>
        <strain evidence="3">CCMP1510</strain>
    </source>
</reference>
<evidence type="ECO:0000259" key="2">
    <source>
        <dbReference type="Pfam" id="PF00561"/>
    </source>
</evidence>
<feature type="compositionally biased region" description="Polar residues" evidence="1">
    <location>
        <begin position="232"/>
        <end position="250"/>
    </location>
</feature>
<protein>
    <recommendedName>
        <fullName evidence="2">AB hydrolase-1 domain-containing protein</fullName>
    </recommendedName>
</protein>
<dbReference type="PANTHER" id="PTHR12277:SF81">
    <property type="entry name" value="PROTEIN ABHD13"/>
    <property type="match status" value="1"/>
</dbReference>
<dbReference type="SUPFAM" id="SSF53474">
    <property type="entry name" value="alpha/beta-Hydrolases"/>
    <property type="match status" value="1"/>
</dbReference>
<accession>A0A7S3JU55</accession>
<feature type="region of interest" description="Disordered" evidence="1">
    <location>
        <begin position="232"/>
        <end position="257"/>
    </location>
</feature>
<name>A0A7S3JU55_9STRA</name>